<evidence type="ECO:0000256" key="3">
    <source>
        <dbReference type="ARBA" id="ARBA00022989"/>
    </source>
</evidence>
<keyword evidence="6" id="KW-0732">Signal</keyword>
<evidence type="ECO:0000256" key="5">
    <source>
        <dbReference type="SAM" id="Phobius"/>
    </source>
</evidence>
<evidence type="ECO:0000313" key="8">
    <source>
        <dbReference type="EMBL" id="GAQ77634.1"/>
    </source>
</evidence>
<dbReference type="InterPro" id="IPR051694">
    <property type="entry name" value="Immunoregulatory_rcpt-like"/>
</dbReference>
<keyword evidence="4 5" id="KW-0472">Membrane</keyword>
<dbReference type="GO" id="GO:0016020">
    <property type="term" value="C:membrane"/>
    <property type="evidence" value="ECO:0007669"/>
    <property type="project" value="UniProtKB-SubCell"/>
</dbReference>
<reference evidence="8 9" key="1">
    <citation type="journal article" date="2014" name="Nat. Commun.">
        <title>Klebsormidium flaccidum genome reveals primary factors for plant terrestrial adaptation.</title>
        <authorList>
            <person name="Hori K."/>
            <person name="Maruyama F."/>
            <person name="Fujisawa T."/>
            <person name="Togashi T."/>
            <person name="Yamamoto N."/>
            <person name="Seo M."/>
            <person name="Sato S."/>
            <person name="Yamada T."/>
            <person name="Mori H."/>
            <person name="Tajima N."/>
            <person name="Moriyama T."/>
            <person name="Ikeuchi M."/>
            <person name="Watanabe M."/>
            <person name="Wada H."/>
            <person name="Kobayashi K."/>
            <person name="Saito M."/>
            <person name="Masuda T."/>
            <person name="Sasaki-Sekimoto Y."/>
            <person name="Mashiguchi K."/>
            <person name="Awai K."/>
            <person name="Shimojima M."/>
            <person name="Masuda S."/>
            <person name="Iwai M."/>
            <person name="Nobusawa T."/>
            <person name="Narise T."/>
            <person name="Kondo S."/>
            <person name="Saito H."/>
            <person name="Sato R."/>
            <person name="Murakawa M."/>
            <person name="Ihara Y."/>
            <person name="Oshima-Yamada Y."/>
            <person name="Ohtaka K."/>
            <person name="Satoh M."/>
            <person name="Sonobe K."/>
            <person name="Ishii M."/>
            <person name="Ohtani R."/>
            <person name="Kanamori-Sato M."/>
            <person name="Honoki R."/>
            <person name="Miyazaki D."/>
            <person name="Mochizuki H."/>
            <person name="Umetsu J."/>
            <person name="Higashi K."/>
            <person name="Shibata D."/>
            <person name="Kamiya Y."/>
            <person name="Sato N."/>
            <person name="Nakamura Y."/>
            <person name="Tabata S."/>
            <person name="Ida S."/>
            <person name="Kurokawa K."/>
            <person name="Ohta H."/>
        </authorList>
    </citation>
    <scope>NUCLEOTIDE SEQUENCE [LARGE SCALE GENOMIC DNA]</scope>
    <source>
        <strain evidence="8 9">NIES-2285</strain>
    </source>
</reference>
<dbReference type="InterPro" id="IPR000742">
    <property type="entry name" value="EGF"/>
</dbReference>
<dbReference type="AlphaFoldDB" id="A0A0U9HHY2"/>
<feature type="chain" id="PRO_5006864937" description="EGF-like domain-containing protein" evidence="6">
    <location>
        <begin position="24"/>
        <end position="274"/>
    </location>
</feature>
<gene>
    <name evidence="8" type="ORF">KFL_000010820</name>
</gene>
<dbReference type="CDD" id="cd12087">
    <property type="entry name" value="TM_EGFR-like"/>
    <property type="match status" value="1"/>
</dbReference>
<proteinExistence type="predicted"/>
<evidence type="ECO:0000256" key="6">
    <source>
        <dbReference type="SAM" id="SignalP"/>
    </source>
</evidence>
<accession>A0A0U9HHY2</accession>
<sequence length="274" mass="27557">MSAVSTLVGLVLLLGTTVCPAEAQLAAPHHHRRLHQAGAAPAPVGQVCSNGLVCPEHQRCDTTLLSGNDGTQAVIQCLCVTGYNGSECPKPFTVPPAPTDGPVAPLRPAAVAPAPVGQVCSNGLVCPERQRCDTTLLSGNDGTQAVIQCLCVTGYNGPECPKPYTVPPPPTTAPVAPAPPTSTASSAAAAAATVASPGSSSSAPKGGSSGLGVGAIVGIVVGCVLGVGLLAAGVLYGMRRRREERKAVEFQDFHHAHHSMDSHQQPAAPTAPEA</sequence>
<evidence type="ECO:0000256" key="4">
    <source>
        <dbReference type="ARBA" id="ARBA00023136"/>
    </source>
</evidence>
<keyword evidence="3 5" id="KW-1133">Transmembrane helix</keyword>
<feature type="domain" description="EGF-like" evidence="7">
    <location>
        <begin position="149"/>
        <end position="160"/>
    </location>
</feature>
<keyword evidence="2 5" id="KW-0812">Transmembrane</keyword>
<dbReference type="EMBL" id="DF236950">
    <property type="protein sequence ID" value="GAQ77634.1"/>
    <property type="molecule type" value="Genomic_DNA"/>
</dbReference>
<dbReference type="PROSITE" id="PS01186">
    <property type="entry name" value="EGF_2"/>
    <property type="match status" value="2"/>
</dbReference>
<evidence type="ECO:0000256" key="1">
    <source>
        <dbReference type="ARBA" id="ARBA00004167"/>
    </source>
</evidence>
<comment type="subcellular location">
    <subcellularLocation>
        <location evidence="1">Membrane</location>
        <topology evidence="1">Single-pass membrane protein</topology>
    </subcellularLocation>
</comment>
<feature type="transmembrane region" description="Helical" evidence="5">
    <location>
        <begin position="211"/>
        <end position="236"/>
    </location>
</feature>
<evidence type="ECO:0000256" key="2">
    <source>
        <dbReference type="ARBA" id="ARBA00022692"/>
    </source>
</evidence>
<dbReference type="PANTHER" id="PTHR15549:SF30">
    <property type="entry name" value="MID2 DOMAIN-CONTAINING PROTEIN"/>
    <property type="match status" value="1"/>
</dbReference>
<feature type="signal peptide" evidence="6">
    <location>
        <begin position="1"/>
        <end position="23"/>
    </location>
</feature>
<evidence type="ECO:0000259" key="7">
    <source>
        <dbReference type="PROSITE" id="PS01186"/>
    </source>
</evidence>
<protein>
    <recommendedName>
        <fullName evidence="7">EGF-like domain-containing protein</fullName>
    </recommendedName>
</protein>
<dbReference type="PANTHER" id="PTHR15549">
    <property type="entry name" value="PAIRED IMMUNOGLOBULIN-LIKE TYPE 2 RECEPTOR"/>
    <property type="match status" value="1"/>
</dbReference>
<evidence type="ECO:0000313" key="9">
    <source>
        <dbReference type="Proteomes" id="UP000054558"/>
    </source>
</evidence>
<feature type="domain" description="EGF-like" evidence="7">
    <location>
        <begin position="77"/>
        <end position="88"/>
    </location>
</feature>
<keyword evidence="9" id="KW-1185">Reference proteome</keyword>
<name>A0A0U9HHY2_KLENI</name>
<dbReference type="Proteomes" id="UP000054558">
    <property type="component" value="Unassembled WGS sequence"/>
</dbReference>
<organism evidence="8 9">
    <name type="scientific">Klebsormidium nitens</name>
    <name type="common">Green alga</name>
    <name type="synonym">Ulothrix nitens</name>
    <dbReference type="NCBI Taxonomy" id="105231"/>
    <lineage>
        <taxon>Eukaryota</taxon>
        <taxon>Viridiplantae</taxon>
        <taxon>Streptophyta</taxon>
        <taxon>Klebsormidiophyceae</taxon>
        <taxon>Klebsormidiales</taxon>
        <taxon>Klebsormidiaceae</taxon>
        <taxon>Klebsormidium</taxon>
    </lineage>
</organism>
<dbReference type="GO" id="GO:0071944">
    <property type="term" value="C:cell periphery"/>
    <property type="evidence" value="ECO:0007669"/>
    <property type="project" value="UniProtKB-ARBA"/>
</dbReference>